<evidence type="ECO:0000256" key="2">
    <source>
        <dbReference type="ARBA" id="ARBA00023125"/>
    </source>
</evidence>
<keyword evidence="3" id="KW-0804">Transcription</keyword>
<dbReference type="InterPro" id="IPR036163">
    <property type="entry name" value="HMA_dom_sf"/>
</dbReference>
<dbReference type="GO" id="GO:0003700">
    <property type="term" value="F:DNA-binding transcription factor activity"/>
    <property type="evidence" value="ECO:0007669"/>
    <property type="project" value="InterPro"/>
</dbReference>
<dbReference type="GO" id="GO:0043565">
    <property type="term" value="F:sequence-specific DNA binding"/>
    <property type="evidence" value="ECO:0007669"/>
    <property type="project" value="InterPro"/>
</dbReference>
<dbReference type="SUPFAM" id="SSF46689">
    <property type="entry name" value="Homeodomain-like"/>
    <property type="match status" value="1"/>
</dbReference>
<dbReference type="InterPro" id="IPR018060">
    <property type="entry name" value="HTH_AraC"/>
</dbReference>
<dbReference type="PANTHER" id="PTHR43280:SF2">
    <property type="entry name" value="HTH-TYPE TRANSCRIPTIONAL REGULATOR EXSA"/>
    <property type="match status" value="1"/>
</dbReference>
<dbReference type="AlphaFoldDB" id="A0A4Q1JIW0"/>
<keyword evidence="6" id="KW-1185">Reference proteome</keyword>
<protein>
    <submittedName>
        <fullName evidence="5">AraC family transcriptional regulator</fullName>
    </submittedName>
</protein>
<evidence type="ECO:0000313" key="6">
    <source>
        <dbReference type="Proteomes" id="UP000289703"/>
    </source>
</evidence>
<dbReference type="RefSeq" id="WP_164977523.1">
    <property type="nucleotide sequence ID" value="NZ_SAXA01000022.1"/>
</dbReference>
<accession>A0A4Q1JIW0</accession>
<keyword evidence="2" id="KW-0238">DNA-binding</keyword>
<dbReference type="Proteomes" id="UP000289703">
    <property type="component" value="Unassembled WGS sequence"/>
</dbReference>
<evidence type="ECO:0000256" key="3">
    <source>
        <dbReference type="ARBA" id="ARBA00023163"/>
    </source>
</evidence>
<dbReference type="InterPro" id="IPR009057">
    <property type="entry name" value="Homeodomain-like_sf"/>
</dbReference>
<dbReference type="SUPFAM" id="SSF55008">
    <property type="entry name" value="HMA, heavy metal-associated domain"/>
    <property type="match status" value="1"/>
</dbReference>
<reference evidence="5 6" key="1">
    <citation type="submission" date="2019-01" db="EMBL/GenBank/DDBJ databases">
        <title>Ancylomarina salipaludis sp. nov., isolated from a salt marsh.</title>
        <authorList>
            <person name="Yoon J.-H."/>
        </authorList>
    </citation>
    <scope>NUCLEOTIDE SEQUENCE [LARGE SCALE GENOMIC DNA]</scope>
    <source>
        <strain evidence="5 6">SHSM-M15</strain>
    </source>
</reference>
<dbReference type="Pfam" id="PF12833">
    <property type="entry name" value="HTH_18"/>
    <property type="match status" value="1"/>
</dbReference>
<evidence type="ECO:0000259" key="4">
    <source>
        <dbReference type="PROSITE" id="PS01124"/>
    </source>
</evidence>
<comment type="caution">
    <text evidence="5">The sequence shown here is derived from an EMBL/GenBank/DDBJ whole genome shotgun (WGS) entry which is preliminary data.</text>
</comment>
<dbReference type="Gene3D" id="1.10.10.60">
    <property type="entry name" value="Homeodomain-like"/>
    <property type="match status" value="1"/>
</dbReference>
<feature type="non-terminal residue" evidence="5">
    <location>
        <position position="191"/>
    </location>
</feature>
<proteinExistence type="predicted"/>
<feature type="domain" description="HTH araC/xylS-type" evidence="4">
    <location>
        <begin position="88"/>
        <end position="189"/>
    </location>
</feature>
<evidence type="ECO:0000313" key="5">
    <source>
        <dbReference type="EMBL" id="RXQ87750.1"/>
    </source>
</evidence>
<dbReference type="SMART" id="SM00342">
    <property type="entry name" value="HTH_ARAC"/>
    <property type="match status" value="1"/>
</dbReference>
<name>A0A4Q1JIW0_9BACT</name>
<evidence type="ECO:0000256" key="1">
    <source>
        <dbReference type="ARBA" id="ARBA00023015"/>
    </source>
</evidence>
<dbReference type="EMBL" id="SAXA01000022">
    <property type="protein sequence ID" value="RXQ87750.1"/>
    <property type="molecule type" value="Genomic_DNA"/>
</dbReference>
<keyword evidence="1" id="KW-0805">Transcription regulation</keyword>
<dbReference type="GO" id="GO:0046872">
    <property type="term" value="F:metal ion binding"/>
    <property type="evidence" value="ECO:0007669"/>
    <property type="project" value="InterPro"/>
</dbReference>
<organism evidence="5 6">
    <name type="scientific">Ancylomarina salipaludis</name>
    <dbReference type="NCBI Taxonomy" id="2501299"/>
    <lineage>
        <taxon>Bacteria</taxon>
        <taxon>Pseudomonadati</taxon>
        <taxon>Bacteroidota</taxon>
        <taxon>Bacteroidia</taxon>
        <taxon>Marinilabiliales</taxon>
        <taxon>Marinifilaceae</taxon>
        <taxon>Ancylomarina</taxon>
    </lineage>
</organism>
<sequence length="191" mass="22101">MRNLLLNSDNLHTETIYIKNMVCNCCVRVLSRVFEENGIRIDQVKIGMATISYNPEQVGLEKINKILQDNGMEIIVGYEQQIVEQIKTAVIELIHQMNNVDSIVQKSEYLVGKLGLSYQQLSKMFSKHEAITLERYIILNKIERIKELVDQDELTLSEIAYLMDYSSVQYLSAQFHKMTGESVSEYKKSRL</sequence>
<dbReference type="PANTHER" id="PTHR43280">
    <property type="entry name" value="ARAC-FAMILY TRANSCRIPTIONAL REGULATOR"/>
    <property type="match status" value="1"/>
</dbReference>
<gene>
    <name evidence="5" type="ORF">EO244_16005</name>
</gene>
<dbReference type="PROSITE" id="PS01124">
    <property type="entry name" value="HTH_ARAC_FAMILY_2"/>
    <property type="match status" value="1"/>
</dbReference>